<keyword evidence="2 5" id="KW-0489">Methyltransferase</keyword>
<organism evidence="5 6">
    <name type="scientific">Ignatzschineria rhizosphaerae</name>
    <dbReference type="NCBI Taxonomy" id="2923279"/>
    <lineage>
        <taxon>Bacteria</taxon>
        <taxon>Pseudomonadati</taxon>
        <taxon>Pseudomonadota</taxon>
        <taxon>Gammaproteobacteria</taxon>
        <taxon>Cardiobacteriales</taxon>
        <taxon>Ignatzschineriaceae</taxon>
        <taxon>Ignatzschineria</taxon>
    </lineage>
</organism>
<name>A0ABY3X0U7_9GAMM</name>
<dbReference type="Pfam" id="PF08241">
    <property type="entry name" value="Methyltransf_11"/>
    <property type="match status" value="1"/>
</dbReference>
<dbReference type="InterPro" id="IPR029063">
    <property type="entry name" value="SAM-dependent_MTases_sf"/>
</dbReference>
<evidence type="ECO:0000313" key="5">
    <source>
        <dbReference type="EMBL" id="UNM95087.1"/>
    </source>
</evidence>
<dbReference type="Gene3D" id="3.40.50.150">
    <property type="entry name" value="Vaccinia Virus protein VP39"/>
    <property type="match status" value="1"/>
</dbReference>
<dbReference type="CDD" id="cd02440">
    <property type="entry name" value="AdoMet_MTases"/>
    <property type="match status" value="1"/>
</dbReference>
<dbReference type="RefSeq" id="WP_242146993.1">
    <property type="nucleotide sequence ID" value="NZ_CP093379.1"/>
</dbReference>
<dbReference type="Proteomes" id="UP000829542">
    <property type="component" value="Chromosome"/>
</dbReference>
<evidence type="ECO:0000313" key="6">
    <source>
        <dbReference type="Proteomes" id="UP000829542"/>
    </source>
</evidence>
<evidence type="ECO:0000256" key="1">
    <source>
        <dbReference type="ARBA" id="ARBA00008361"/>
    </source>
</evidence>
<dbReference type="InterPro" id="IPR013216">
    <property type="entry name" value="Methyltransf_11"/>
</dbReference>
<comment type="similarity">
    <text evidence="1">Belongs to the methyltransferase superfamily.</text>
</comment>
<dbReference type="PANTHER" id="PTHR44942:SF4">
    <property type="entry name" value="METHYLTRANSFERASE TYPE 11 DOMAIN-CONTAINING PROTEIN"/>
    <property type="match status" value="1"/>
</dbReference>
<accession>A0ABY3X0U7</accession>
<reference evidence="5 6" key="1">
    <citation type="submission" date="2022-03" db="EMBL/GenBank/DDBJ databases">
        <title>Ignatzschineria rhizosphaerae HR5S32.</title>
        <authorList>
            <person name="Sun J.Q."/>
            <person name="Feng J.Y."/>
        </authorList>
    </citation>
    <scope>NUCLEOTIDE SEQUENCE [LARGE SCALE GENOMIC DNA]</scope>
    <source>
        <strain evidence="5 6">HR5S32</strain>
    </source>
</reference>
<dbReference type="SUPFAM" id="SSF53335">
    <property type="entry name" value="S-adenosyl-L-methionine-dependent methyltransferases"/>
    <property type="match status" value="1"/>
</dbReference>
<dbReference type="EMBL" id="CP093379">
    <property type="protein sequence ID" value="UNM95087.1"/>
    <property type="molecule type" value="Genomic_DNA"/>
</dbReference>
<evidence type="ECO:0000256" key="2">
    <source>
        <dbReference type="ARBA" id="ARBA00022603"/>
    </source>
</evidence>
<gene>
    <name evidence="5" type="ORF">MMG00_07515</name>
</gene>
<dbReference type="PANTHER" id="PTHR44942">
    <property type="entry name" value="METHYLTRANSF_11 DOMAIN-CONTAINING PROTEIN"/>
    <property type="match status" value="1"/>
</dbReference>
<keyword evidence="6" id="KW-1185">Reference proteome</keyword>
<evidence type="ECO:0000256" key="3">
    <source>
        <dbReference type="ARBA" id="ARBA00022679"/>
    </source>
</evidence>
<protein>
    <submittedName>
        <fullName evidence="5">Class I SAM-dependent methyltransferase</fullName>
    </submittedName>
</protein>
<dbReference type="GO" id="GO:0008168">
    <property type="term" value="F:methyltransferase activity"/>
    <property type="evidence" value="ECO:0007669"/>
    <property type="project" value="UniProtKB-KW"/>
</dbReference>
<sequence length="267" mass="30598">MTNSTNWFESGGEQYAQYRPQYPESLGKVLASLTKERHKALDIGCGTGQLTTILANHFDKVTGIDPSESQIHNAKPHPNISYDVANAEELPTSLSDINLITVAQAAHWLDLPKFYQEIKKVSAPNALLALISYGILQSDAHIKARFDQFYHQEIGSYWPSERKMVEEGYQNIHFPFPEIPVQDAEIKLEWNFEAFMGYISTWSAVRKAQDAGKTALLLRFHQDILELWGDPKQLRIMTWPIKMRVGKIHESLRKDSEIDYIKGDRFF</sequence>
<dbReference type="GO" id="GO:0032259">
    <property type="term" value="P:methylation"/>
    <property type="evidence" value="ECO:0007669"/>
    <property type="project" value="UniProtKB-KW"/>
</dbReference>
<proteinExistence type="inferred from homology"/>
<evidence type="ECO:0000259" key="4">
    <source>
        <dbReference type="Pfam" id="PF08241"/>
    </source>
</evidence>
<feature type="domain" description="Methyltransferase type 11" evidence="4">
    <location>
        <begin position="41"/>
        <end position="129"/>
    </location>
</feature>
<dbReference type="InterPro" id="IPR051052">
    <property type="entry name" value="Diverse_substrate_MTase"/>
</dbReference>
<keyword evidence="3" id="KW-0808">Transferase</keyword>